<dbReference type="OMA" id="HQLEPWE"/>
<dbReference type="GO" id="GO:0003677">
    <property type="term" value="F:DNA binding"/>
    <property type="evidence" value="ECO:0007669"/>
    <property type="project" value="UniProtKB-KW"/>
</dbReference>
<accession>A0A2X2YS50</accession>
<proteinExistence type="predicted"/>
<dbReference type="Pfam" id="PF12802">
    <property type="entry name" value="MarR_2"/>
    <property type="match status" value="1"/>
</dbReference>
<dbReference type="InterPro" id="IPR036388">
    <property type="entry name" value="WH-like_DNA-bd_sf"/>
</dbReference>
<evidence type="ECO:0000259" key="4">
    <source>
        <dbReference type="PROSITE" id="PS50995"/>
    </source>
</evidence>
<keyword evidence="3" id="KW-0804">Transcription</keyword>
<name>A0A2X2YS50_9ACTO</name>
<dbReference type="InterPro" id="IPR023187">
    <property type="entry name" value="Tscrpt_reg_MarR-type_CS"/>
</dbReference>
<dbReference type="PANTHER" id="PTHR33164">
    <property type="entry name" value="TRANSCRIPTIONAL REGULATOR, MARR FAMILY"/>
    <property type="match status" value="1"/>
</dbReference>
<dbReference type="SUPFAM" id="SSF46785">
    <property type="entry name" value="Winged helix' DNA-binding domain"/>
    <property type="match status" value="1"/>
</dbReference>
<sequence length="173" mass="19273">MVPPSALPDGDEVDGILKAWRALLPHADLTPLSVFSRVSRLARHLDQARREAFSSVDLEPWAFDVLSALRRAGEPFSLTPGVLMQQSLVSSGTMTNRIDRLEERGLVRRCAHPEDRRAILVELTEEGKKHADAAITKLMATERDWLGDLSEADVNELARLLRAVLLPFDAQSR</sequence>
<dbReference type="InterPro" id="IPR039422">
    <property type="entry name" value="MarR/SlyA-like"/>
</dbReference>
<dbReference type="GO" id="GO:0006950">
    <property type="term" value="P:response to stress"/>
    <property type="evidence" value="ECO:0007669"/>
    <property type="project" value="TreeGrafter"/>
</dbReference>
<dbReference type="Proteomes" id="UP000250245">
    <property type="component" value="Unassembled WGS sequence"/>
</dbReference>
<dbReference type="GO" id="GO:0003700">
    <property type="term" value="F:DNA-binding transcription factor activity"/>
    <property type="evidence" value="ECO:0007669"/>
    <property type="project" value="InterPro"/>
</dbReference>
<organism evidence="5 6">
    <name type="scientific">Mobiluncus curtisii</name>
    <dbReference type="NCBI Taxonomy" id="2051"/>
    <lineage>
        <taxon>Bacteria</taxon>
        <taxon>Bacillati</taxon>
        <taxon>Actinomycetota</taxon>
        <taxon>Actinomycetes</taxon>
        <taxon>Actinomycetales</taxon>
        <taxon>Actinomycetaceae</taxon>
        <taxon>Mobiluncus</taxon>
    </lineage>
</organism>
<evidence type="ECO:0000313" key="5">
    <source>
        <dbReference type="EMBL" id="SQB63455.1"/>
    </source>
</evidence>
<dbReference type="PRINTS" id="PR00598">
    <property type="entry name" value="HTHMARR"/>
</dbReference>
<gene>
    <name evidence="5" type="primary">marR</name>
    <name evidence="5" type="ORF">NCTC11820_00231</name>
</gene>
<protein>
    <submittedName>
        <fullName evidence="5">Multiple antibiotic resistance protein marR</fullName>
    </submittedName>
</protein>
<dbReference type="RefSeq" id="WP_013188769.1">
    <property type="nucleotide sequence ID" value="NZ_CP068112.1"/>
</dbReference>
<dbReference type="PANTHER" id="PTHR33164:SF104">
    <property type="entry name" value="TRANSCRIPTIONAL REGULATORY PROTEIN"/>
    <property type="match status" value="1"/>
</dbReference>
<keyword evidence="1" id="KW-0805">Transcription regulation</keyword>
<dbReference type="PROSITE" id="PS01117">
    <property type="entry name" value="HTH_MARR_1"/>
    <property type="match status" value="1"/>
</dbReference>
<dbReference type="InterPro" id="IPR000835">
    <property type="entry name" value="HTH_MarR-typ"/>
</dbReference>
<evidence type="ECO:0000256" key="1">
    <source>
        <dbReference type="ARBA" id="ARBA00023015"/>
    </source>
</evidence>
<dbReference type="GeneID" id="55564618"/>
<dbReference type="AlphaFoldDB" id="A0A2X2YS50"/>
<dbReference type="InterPro" id="IPR036390">
    <property type="entry name" value="WH_DNA-bd_sf"/>
</dbReference>
<evidence type="ECO:0000313" key="6">
    <source>
        <dbReference type="Proteomes" id="UP000250245"/>
    </source>
</evidence>
<feature type="domain" description="HTH marR-type" evidence="4">
    <location>
        <begin position="31"/>
        <end position="166"/>
    </location>
</feature>
<evidence type="ECO:0000256" key="2">
    <source>
        <dbReference type="ARBA" id="ARBA00023125"/>
    </source>
</evidence>
<keyword evidence="2" id="KW-0238">DNA-binding</keyword>
<dbReference type="PROSITE" id="PS50995">
    <property type="entry name" value="HTH_MARR_2"/>
    <property type="match status" value="1"/>
</dbReference>
<reference evidence="5 6" key="1">
    <citation type="submission" date="2018-06" db="EMBL/GenBank/DDBJ databases">
        <authorList>
            <consortium name="Pathogen Informatics"/>
            <person name="Doyle S."/>
        </authorList>
    </citation>
    <scope>NUCLEOTIDE SEQUENCE [LARGE SCALE GENOMIC DNA]</scope>
    <source>
        <strain evidence="5 6">NCTC11820</strain>
    </source>
</reference>
<evidence type="ECO:0000256" key="3">
    <source>
        <dbReference type="ARBA" id="ARBA00023163"/>
    </source>
</evidence>
<dbReference type="Gene3D" id="1.10.10.10">
    <property type="entry name" value="Winged helix-like DNA-binding domain superfamily/Winged helix DNA-binding domain"/>
    <property type="match status" value="1"/>
</dbReference>
<dbReference type="EMBL" id="UASJ01000001">
    <property type="protein sequence ID" value="SQB63455.1"/>
    <property type="molecule type" value="Genomic_DNA"/>
</dbReference>
<dbReference type="SMART" id="SM00347">
    <property type="entry name" value="HTH_MARR"/>
    <property type="match status" value="1"/>
</dbReference>